<sequence>FINEFGRTAAKSTKRKIKAQNKQIYKYLDQKKLGKLSTPSILLIYTQMWLLEGFRDEAPSSSSSRLLHERDFNDHFTLAAEIVDISAIIHHLPHFTNNLQCKMQILKISRNLLVKIYMSLIIFVFTIGHLALLPIKGKKHVDVIQGNTTICQFLALVINLHLA</sequence>
<protein>
    <submittedName>
        <fullName evidence="2">Uncharacterized protein</fullName>
    </submittedName>
</protein>
<keyword evidence="3" id="KW-1185">Reference proteome</keyword>
<name>A0A9J5Z233_SOLCO</name>
<feature type="non-terminal residue" evidence="2">
    <location>
        <position position="163"/>
    </location>
</feature>
<keyword evidence="1" id="KW-0812">Transmembrane</keyword>
<dbReference type="EMBL" id="JACXVP010000005">
    <property type="protein sequence ID" value="KAG5606738.1"/>
    <property type="molecule type" value="Genomic_DNA"/>
</dbReference>
<gene>
    <name evidence="2" type="ORF">H5410_028230</name>
</gene>
<keyword evidence="1" id="KW-0472">Membrane</keyword>
<comment type="caution">
    <text evidence="2">The sequence shown here is derived from an EMBL/GenBank/DDBJ whole genome shotgun (WGS) entry which is preliminary data.</text>
</comment>
<feature type="transmembrane region" description="Helical" evidence="1">
    <location>
        <begin position="112"/>
        <end position="132"/>
    </location>
</feature>
<proteinExistence type="predicted"/>
<reference evidence="2 3" key="1">
    <citation type="submission" date="2020-09" db="EMBL/GenBank/DDBJ databases">
        <title>De no assembly of potato wild relative species, Solanum commersonii.</title>
        <authorList>
            <person name="Cho K."/>
        </authorList>
    </citation>
    <scope>NUCLEOTIDE SEQUENCE [LARGE SCALE GENOMIC DNA]</scope>
    <source>
        <strain evidence="2">LZ3.2</strain>
        <tissue evidence="2">Leaf</tissue>
    </source>
</reference>
<keyword evidence="1" id="KW-1133">Transmembrane helix</keyword>
<dbReference type="AlphaFoldDB" id="A0A9J5Z233"/>
<feature type="transmembrane region" description="Helical" evidence="1">
    <location>
        <begin position="144"/>
        <end position="162"/>
    </location>
</feature>
<evidence type="ECO:0000256" key="1">
    <source>
        <dbReference type="SAM" id="Phobius"/>
    </source>
</evidence>
<dbReference type="Proteomes" id="UP000824120">
    <property type="component" value="Chromosome 5"/>
</dbReference>
<organism evidence="2 3">
    <name type="scientific">Solanum commersonii</name>
    <name type="common">Commerson's wild potato</name>
    <name type="synonym">Commerson's nightshade</name>
    <dbReference type="NCBI Taxonomy" id="4109"/>
    <lineage>
        <taxon>Eukaryota</taxon>
        <taxon>Viridiplantae</taxon>
        <taxon>Streptophyta</taxon>
        <taxon>Embryophyta</taxon>
        <taxon>Tracheophyta</taxon>
        <taxon>Spermatophyta</taxon>
        <taxon>Magnoliopsida</taxon>
        <taxon>eudicotyledons</taxon>
        <taxon>Gunneridae</taxon>
        <taxon>Pentapetalae</taxon>
        <taxon>asterids</taxon>
        <taxon>lamiids</taxon>
        <taxon>Solanales</taxon>
        <taxon>Solanaceae</taxon>
        <taxon>Solanoideae</taxon>
        <taxon>Solaneae</taxon>
        <taxon>Solanum</taxon>
    </lineage>
</organism>
<accession>A0A9J5Z233</accession>
<evidence type="ECO:0000313" key="3">
    <source>
        <dbReference type="Proteomes" id="UP000824120"/>
    </source>
</evidence>
<evidence type="ECO:0000313" key="2">
    <source>
        <dbReference type="EMBL" id="KAG5606738.1"/>
    </source>
</evidence>